<dbReference type="InterPro" id="IPR052334">
    <property type="entry name" value="G8_domain-comF-like"/>
</dbReference>
<dbReference type="PANTHER" id="PTHR47687:SF4">
    <property type="entry name" value="G8 DOMAIN-CONTAINING PROTEIN DDB_G0286311-RELATED"/>
    <property type="match status" value="1"/>
</dbReference>
<evidence type="ECO:0000256" key="2">
    <source>
        <dbReference type="ARBA" id="ARBA00038413"/>
    </source>
</evidence>
<sequence>MWESEHPPAEHKTSRGPLALAVCLLAVLVVVPDQAALAADLPVPPGSYFDNLNITSLTGRLVGGSFTVKRLTVDLCRSGASATEVDLNNVTVLERATVCALGYVQIKKFNMSATANVSISSTQSTVTLDYNSFYSGSLNALSSTAKVWIGGNCSLTSPNTSYSYGACNLNTVTVARASGYVSIKSGDRFCAGSSFPGPLAVDLTRSAGTPSSVRPARSIVGDLALPNKWAAKWEWGYWGTVTPNVTEKTIQLVSNAWPNKVFWLVHNESIPALRADGVYRLSFSMRFDSMTNQASNLTRLMATIINLDTAPANLQYAPALWNTSKTYAKAELGGLVPTIGRWYNYSNINLVPTSHWAHKTRLAFRFEAVGNTNVYKISFKDIRFELVSANYATPTLLTKDSELVVLPRPAAALDANPQTDCPHKKSNLKPWHWASTWGSAGVPKPGSIVTLPANSSVLISACSLPAGSGSEPVYFESIVVPAGSELVFADTAIALKLRTIKVSGKLSIGSPTCRLSSSITLTFNGTRAGAVAGGDKGIFSYVGSTVDIHGKQFHPTWTRLAATARTQDDRVYLQEAVNWEVGQQVVVTTTVYKDKEDPQNEVRTIAAVSSNRKIVQFTQPLDFTHYAGQEYQAEVALLSRRIVVQGDAGSENDEFGAQVRRLTNRLTWAVTVGPSQVMGVGRFSGVRVYRGGQKNVLGSYPLHFHLVGNCPTCHIKDCAVERSFFRCFTLHQTHDALVTRNVAFNAWGHCYYLEEGVEENNTLSRPPAAGRRARPSRPRPTCCSRRTWRRRRPTGLARTNPRYANVKPDQRPALKFDGNSMHSSGSFFVYGGCLYVGGRLWYDTDGVQTYLTGREERQTYFQNGTQTWLKLTNVKAFLCNKGVNHWGDRPEVRGYEAHDIVRSGQLFSQSWMNNAIINAHSNHSLDFPKSSGFQFYDTWSSAILSNITFRNYKSIPGYTGDPEANQVVLLGMTHSDQYKPQQIAATTNLRFDNCDDSMRVHIKNRDTGSSRYYSILDFDGSVVGKNDGKAYILGSATTNWYKWSSACFLKKEWNVWACPKGTREISTLNFAVPRNNFIGSPGNTTHVGYTALWGPEFTETQGRNTSAAVTQWPGISGVDGTGWYFKLDKGAPQFLRVGVAMLMTNRTVYLALPYPAGTTFQVYVNSTWWTGYRRNTTQVDSPAKVWAGDGYKWHFNGRHLFLKLHNLVADPNRTFRRDGAHILGIEDSQKYEITATCPAGTTTADGFCTVADNWPTPSSYWTPTP</sequence>
<comment type="similarity">
    <text evidence="2">Belongs to the comF family.</text>
</comment>
<dbReference type="OrthoDB" id="2016282at2759"/>
<reference evidence="6 7" key="1">
    <citation type="journal article" date="2013" name="Genome Biol.">
        <title>Genome of Acanthamoeba castellanii highlights extensive lateral gene transfer and early evolution of tyrosine kinase signaling.</title>
        <authorList>
            <person name="Clarke M."/>
            <person name="Lohan A.J."/>
            <person name="Liu B."/>
            <person name="Lagkouvardos I."/>
            <person name="Roy S."/>
            <person name="Zafar N."/>
            <person name="Bertelli C."/>
            <person name="Schilde C."/>
            <person name="Kianianmomeni A."/>
            <person name="Burglin T.R."/>
            <person name="Frech C."/>
            <person name="Turcotte B."/>
            <person name="Kopec K.O."/>
            <person name="Synnott J.M."/>
            <person name="Choo C."/>
            <person name="Paponov I."/>
            <person name="Finkler A."/>
            <person name="Soon Heng Tan C."/>
            <person name="Hutchins A.P."/>
            <person name="Weinmeier T."/>
            <person name="Rattei T."/>
            <person name="Chu J.S."/>
            <person name="Gimenez G."/>
            <person name="Irimia M."/>
            <person name="Rigden D.J."/>
            <person name="Fitzpatrick D.A."/>
            <person name="Lorenzo-Morales J."/>
            <person name="Bateman A."/>
            <person name="Chiu C.H."/>
            <person name="Tang P."/>
            <person name="Hegemann P."/>
            <person name="Fromm H."/>
            <person name="Raoult D."/>
            <person name="Greub G."/>
            <person name="Miranda-Saavedra D."/>
            <person name="Chen N."/>
            <person name="Nash P."/>
            <person name="Ginger M.L."/>
            <person name="Horn M."/>
            <person name="Schaap P."/>
            <person name="Caler L."/>
            <person name="Loftus B."/>
        </authorList>
    </citation>
    <scope>NUCLEOTIDE SEQUENCE [LARGE SCALE GENOMIC DNA]</scope>
    <source>
        <strain evidence="6 7">Neff</strain>
    </source>
</reference>
<keyword evidence="7" id="KW-1185">Reference proteome</keyword>
<dbReference type="InterPro" id="IPR055401">
    <property type="entry name" value="CEMIP_beta-hel_dom"/>
</dbReference>
<dbReference type="PROSITE" id="PS51484">
    <property type="entry name" value="G8"/>
    <property type="match status" value="1"/>
</dbReference>
<evidence type="ECO:0000256" key="3">
    <source>
        <dbReference type="SAM" id="MobiDB-lite"/>
    </source>
</evidence>
<evidence type="ECO:0000256" key="4">
    <source>
        <dbReference type="SAM" id="SignalP"/>
    </source>
</evidence>
<feature type="signal peptide" evidence="4">
    <location>
        <begin position="1"/>
        <end position="38"/>
    </location>
</feature>
<dbReference type="EMBL" id="KB008020">
    <property type="protein sequence ID" value="ELR15916.1"/>
    <property type="molecule type" value="Genomic_DNA"/>
</dbReference>
<dbReference type="AlphaFoldDB" id="L8GUY8"/>
<evidence type="ECO:0000313" key="7">
    <source>
        <dbReference type="Proteomes" id="UP000011083"/>
    </source>
</evidence>
<accession>L8GUY8</accession>
<dbReference type="KEGG" id="acan:ACA1_188740"/>
<name>L8GUY8_ACACF</name>
<dbReference type="STRING" id="1257118.L8GUY8"/>
<organism evidence="6 7">
    <name type="scientific">Acanthamoeba castellanii (strain ATCC 30010 / Neff)</name>
    <dbReference type="NCBI Taxonomy" id="1257118"/>
    <lineage>
        <taxon>Eukaryota</taxon>
        <taxon>Amoebozoa</taxon>
        <taxon>Discosea</taxon>
        <taxon>Longamoebia</taxon>
        <taxon>Centramoebida</taxon>
        <taxon>Acanthamoebidae</taxon>
        <taxon>Acanthamoeba</taxon>
    </lineage>
</organism>
<evidence type="ECO:0000256" key="1">
    <source>
        <dbReference type="ARBA" id="ARBA00023180"/>
    </source>
</evidence>
<dbReference type="PANTHER" id="PTHR47687">
    <property type="entry name" value="G8 DOMAIN-CONTAINING PROTEIN DDB_G0288475-RELATED"/>
    <property type="match status" value="1"/>
</dbReference>
<dbReference type="VEuPathDB" id="AmoebaDB:ACA1_188740"/>
<proteinExistence type="inferred from homology"/>
<dbReference type="SMART" id="SM01225">
    <property type="entry name" value="G8"/>
    <property type="match status" value="1"/>
</dbReference>
<evidence type="ECO:0000313" key="6">
    <source>
        <dbReference type="EMBL" id="ELR15916.1"/>
    </source>
</evidence>
<dbReference type="InterPro" id="IPR019316">
    <property type="entry name" value="G8_domain"/>
</dbReference>
<feature type="region of interest" description="Disordered" evidence="3">
    <location>
        <begin position="761"/>
        <end position="783"/>
    </location>
</feature>
<dbReference type="RefSeq" id="XP_004337929.1">
    <property type="nucleotide sequence ID" value="XM_004337881.1"/>
</dbReference>
<keyword evidence="4" id="KW-0732">Signal</keyword>
<dbReference type="Pfam" id="PF10162">
    <property type="entry name" value="G8"/>
    <property type="match status" value="1"/>
</dbReference>
<dbReference type="OMA" id="HWHDPTI"/>
<dbReference type="GeneID" id="14916532"/>
<evidence type="ECO:0000259" key="5">
    <source>
        <dbReference type="PROSITE" id="PS51484"/>
    </source>
</evidence>
<protein>
    <submittedName>
        <fullName evidence="6">Communication mutant protein f, putative</fullName>
    </submittedName>
</protein>
<keyword evidence="1" id="KW-0325">Glycoprotein</keyword>
<dbReference type="Pfam" id="PF24606">
    <property type="entry name" value="CEMIP_beta-hel"/>
    <property type="match status" value="1"/>
</dbReference>
<feature type="domain" description="G8" evidence="5">
    <location>
        <begin position="435"/>
        <end position="562"/>
    </location>
</feature>
<feature type="chain" id="PRO_5003990114" evidence="4">
    <location>
        <begin position="39"/>
        <end position="1265"/>
    </location>
</feature>
<dbReference type="Proteomes" id="UP000011083">
    <property type="component" value="Unassembled WGS sequence"/>
</dbReference>
<gene>
    <name evidence="6" type="ORF">ACA1_188740</name>
</gene>